<dbReference type="InterPro" id="IPR020946">
    <property type="entry name" value="Flavin_mOase-like"/>
</dbReference>
<dbReference type="InterPro" id="IPR051209">
    <property type="entry name" value="FAD-bind_Monooxygenase_sf"/>
</dbReference>
<keyword evidence="6" id="KW-0472">Membrane</keyword>
<name>A0A1L9V587_ASPGL</name>
<comment type="cofactor">
    <cofactor evidence="1">
        <name>FAD</name>
        <dbReference type="ChEBI" id="CHEBI:57692"/>
    </cofactor>
</comment>
<evidence type="ECO:0000256" key="4">
    <source>
        <dbReference type="ARBA" id="ARBA00022827"/>
    </source>
</evidence>
<evidence type="ECO:0000256" key="2">
    <source>
        <dbReference type="ARBA" id="ARBA00010139"/>
    </source>
</evidence>
<keyword evidence="6" id="KW-0812">Transmembrane</keyword>
<dbReference type="GeneID" id="34465728"/>
<dbReference type="EMBL" id="KV878922">
    <property type="protein sequence ID" value="OJJ79070.1"/>
    <property type="molecule type" value="Genomic_DNA"/>
</dbReference>
<evidence type="ECO:0000313" key="8">
    <source>
        <dbReference type="Proteomes" id="UP000184300"/>
    </source>
</evidence>
<dbReference type="STRING" id="1160497.A0A1L9V587"/>
<dbReference type="GO" id="GO:0050661">
    <property type="term" value="F:NADP binding"/>
    <property type="evidence" value="ECO:0007669"/>
    <property type="project" value="InterPro"/>
</dbReference>
<dbReference type="PANTHER" id="PTHR42877:SF5">
    <property type="entry name" value="L-ORNITHINE N(5)-MONOOXYGENASE-RELATED"/>
    <property type="match status" value="1"/>
</dbReference>
<protein>
    <submittedName>
        <fullName evidence="7">Uncharacterized protein</fullName>
    </submittedName>
</protein>
<organism evidence="7 8">
    <name type="scientific">Aspergillus glaucus CBS 516.65</name>
    <dbReference type="NCBI Taxonomy" id="1160497"/>
    <lineage>
        <taxon>Eukaryota</taxon>
        <taxon>Fungi</taxon>
        <taxon>Dikarya</taxon>
        <taxon>Ascomycota</taxon>
        <taxon>Pezizomycotina</taxon>
        <taxon>Eurotiomycetes</taxon>
        <taxon>Eurotiomycetidae</taxon>
        <taxon>Eurotiales</taxon>
        <taxon>Aspergillaceae</taxon>
        <taxon>Aspergillus</taxon>
        <taxon>Aspergillus subgen. Aspergillus</taxon>
    </lineage>
</organism>
<keyword evidence="6" id="KW-1133">Transmembrane helix</keyword>
<feature type="transmembrane region" description="Helical" evidence="6">
    <location>
        <begin position="506"/>
        <end position="525"/>
    </location>
</feature>
<comment type="similarity">
    <text evidence="2">Belongs to the FAD-binding monooxygenase family.</text>
</comment>
<sequence length="550" mass="62171">MSQSKEVIIIGGGVSGLGMAVQLRRNLSHDNFTLYEKSDNIGGTWWHNRYPACACDIPSHLYSYSFAMKHDWSTMFPGRDELHKYFFSVAQKYNILPHCRFNAICVSLVWDDARCLWVCTFQNTISGEVFKREAPVVVSAVGTLDRPYTPNIKGSESFQGKIFHSATWDDSFQAKGKKIAVLGNGASATQFLPELAKNIGPKGKVMQFVRSAHWWTERGNQTYSEAFKLALKYIPLAARLYRIILAWQLESVFPSFYMNSRGAAMRQKIRENTYRYINTAAPPKYGEILKPDYEPGCKRRVNTATYLASLHSPQMHLTKDSVVKIGPNHIETAAGHCHAVDAIIYATGFQTQKWLSPIQIKGVDGKDLHSIWDAAGGAETYKGTVVSGFPNFFVLYGPNVGTGQHSVIFHSECQINFTCRLLRPVLTGKSEAIMVKPEAQKRHLSWVHGKLQHLVFNSGCQSWWMDPVTKRNTFIYPDPMWKYWVRTIFPRWSDFVLRRGARKDGFFGRVFSIMVISAGVVAFAVNSPSVDVEKVVARVVGWSSRAVNWH</sequence>
<dbReference type="GO" id="GO:0050660">
    <property type="term" value="F:flavin adenine dinucleotide binding"/>
    <property type="evidence" value="ECO:0007669"/>
    <property type="project" value="InterPro"/>
</dbReference>
<evidence type="ECO:0000313" key="7">
    <source>
        <dbReference type="EMBL" id="OJJ79070.1"/>
    </source>
</evidence>
<keyword evidence="4" id="KW-0274">FAD</keyword>
<dbReference type="RefSeq" id="XP_022395768.1">
    <property type="nucleotide sequence ID" value="XM_022549468.1"/>
</dbReference>
<gene>
    <name evidence="7" type="ORF">ASPGLDRAFT_70322</name>
</gene>
<accession>A0A1L9V587</accession>
<reference evidence="8" key="1">
    <citation type="journal article" date="2017" name="Genome Biol.">
        <title>Comparative genomics reveals high biological diversity and specific adaptations in the industrially and medically important fungal genus Aspergillus.</title>
        <authorList>
            <person name="de Vries R.P."/>
            <person name="Riley R."/>
            <person name="Wiebenga A."/>
            <person name="Aguilar-Osorio G."/>
            <person name="Amillis S."/>
            <person name="Uchima C.A."/>
            <person name="Anderluh G."/>
            <person name="Asadollahi M."/>
            <person name="Askin M."/>
            <person name="Barry K."/>
            <person name="Battaglia E."/>
            <person name="Bayram O."/>
            <person name="Benocci T."/>
            <person name="Braus-Stromeyer S.A."/>
            <person name="Caldana C."/>
            <person name="Canovas D."/>
            <person name="Cerqueira G.C."/>
            <person name="Chen F."/>
            <person name="Chen W."/>
            <person name="Choi C."/>
            <person name="Clum A."/>
            <person name="Dos Santos R.A."/>
            <person name="Damasio A.R."/>
            <person name="Diallinas G."/>
            <person name="Emri T."/>
            <person name="Fekete E."/>
            <person name="Flipphi M."/>
            <person name="Freyberg S."/>
            <person name="Gallo A."/>
            <person name="Gournas C."/>
            <person name="Habgood R."/>
            <person name="Hainaut M."/>
            <person name="Harispe M.L."/>
            <person name="Henrissat B."/>
            <person name="Hilden K.S."/>
            <person name="Hope R."/>
            <person name="Hossain A."/>
            <person name="Karabika E."/>
            <person name="Karaffa L."/>
            <person name="Karanyi Z."/>
            <person name="Krasevec N."/>
            <person name="Kuo A."/>
            <person name="Kusch H."/>
            <person name="LaButti K."/>
            <person name="Lagendijk E.L."/>
            <person name="Lapidus A."/>
            <person name="Levasseur A."/>
            <person name="Lindquist E."/>
            <person name="Lipzen A."/>
            <person name="Logrieco A.F."/>
            <person name="MacCabe A."/>
            <person name="Maekelae M.R."/>
            <person name="Malavazi I."/>
            <person name="Melin P."/>
            <person name="Meyer V."/>
            <person name="Mielnichuk N."/>
            <person name="Miskei M."/>
            <person name="Molnar A.P."/>
            <person name="Mule G."/>
            <person name="Ngan C.Y."/>
            <person name="Orejas M."/>
            <person name="Orosz E."/>
            <person name="Ouedraogo J.P."/>
            <person name="Overkamp K.M."/>
            <person name="Park H.-S."/>
            <person name="Perrone G."/>
            <person name="Piumi F."/>
            <person name="Punt P.J."/>
            <person name="Ram A.F."/>
            <person name="Ramon A."/>
            <person name="Rauscher S."/>
            <person name="Record E."/>
            <person name="Riano-Pachon D.M."/>
            <person name="Robert V."/>
            <person name="Roehrig J."/>
            <person name="Ruller R."/>
            <person name="Salamov A."/>
            <person name="Salih N.S."/>
            <person name="Samson R.A."/>
            <person name="Sandor E."/>
            <person name="Sanguinetti M."/>
            <person name="Schuetze T."/>
            <person name="Sepcic K."/>
            <person name="Shelest E."/>
            <person name="Sherlock G."/>
            <person name="Sophianopoulou V."/>
            <person name="Squina F.M."/>
            <person name="Sun H."/>
            <person name="Susca A."/>
            <person name="Todd R.B."/>
            <person name="Tsang A."/>
            <person name="Unkles S.E."/>
            <person name="van de Wiele N."/>
            <person name="van Rossen-Uffink D."/>
            <person name="Oliveira J.V."/>
            <person name="Vesth T.C."/>
            <person name="Visser J."/>
            <person name="Yu J.-H."/>
            <person name="Zhou M."/>
            <person name="Andersen M.R."/>
            <person name="Archer D.B."/>
            <person name="Baker S.E."/>
            <person name="Benoit I."/>
            <person name="Brakhage A.A."/>
            <person name="Braus G.H."/>
            <person name="Fischer R."/>
            <person name="Frisvad J.C."/>
            <person name="Goldman G.H."/>
            <person name="Houbraken J."/>
            <person name="Oakley B."/>
            <person name="Pocsi I."/>
            <person name="Scazzocchio C."/>
            <person name="Seiboth B."/>
            <person name="vanKuyk P.A."/>
            <person name="Wortman J."/>
            <person name="Dyer P.S."/>
            <person name="Grigoriev I.V."/>
        </authorList>
    </citation>
    <scope>NUCLEOTIDE SEQUENCE [LARGE SCALE GENOMIC DNA]</scope>
    <source>
        <strain evidence="8">CBS 516.65</strain>
    </source>
</reference>
<evidence type="ECO:0000256" key="6">
    <source>
        <dbReference type="SAM" id="Phobius"/>
    </source>
</evidence>
<dbReference type="InterPro" id="IPR036188">
    <property type="entry name" value="FAD/NAD-bd_sf"/>
</dbReference>
<keyword evidence="8" id="KW-1185">Reference proteome</keyword>
<dbReference type="AlphaFoldDB" id="A0A1L9V587"/>
<keyword evidence="3" id="KW-0285">Flavoprotein</keyword>
<proteinExistence type="inferred from homology"/>
<dbReference type="Proteomes" id="UP000184300">
    <property type="component" value="Unassembled WGS sequence"/>
</dbReference>
<dbReference type="Pfam" id="PF00743">
    <property type="entry name" value="FMO-like"/>
    <property type="match status" value="1"/>
</dbReference>
<dbReference type="Gene3D" id="3.50.50.60">
    <property type="entry name" value="FAD/NAD(P)-binding domain"/>
    <property type="match status" value="2"/>
</dbReference>
<evidence type="ECO:0000256" key="1">
    <source>
        <dbReference type="ARBA" id="ARBA00001974"/>
    </source>
</evidence>
<keyword evidence="5" id="KW-0560">Oxidoreductase</keyword>
<dbReference type="OrthoDB" id="74360at2759"/>
<evidence type="ECO:0000256" key="5">
    <source>
        <dbReference type="ARBA" id="ARBA00023002"/>
    </source>
</evidence>
<dbReference type="GO" id="GO:0004499">
    <property type="term" value="F:N,N-dimethylaniline monooxygenase activity"/>
    <property type="evidence" value="ECO:0007669"/>
    <property type="project" value="InterPro"/>
</dbReference>
<dbReference type="VEuPathDB" id="FungiDB:ASPGLDRAFT_70322"/>
<dbReference type="PANTHER" id="PTHR42877">
    <property type="entry name" value="L-ORNITHINE N(5)-MONOOXYGENASE-RELATED"/>
    <property type="match status" value="1"/>
</dbReference>
<evidence type="ECO:0000256" key="3">
    <source>
        <dbReference type="ARBA" id="ARBA00022630"/>
    </source>
</evidence>
<dbReference type="SUPFAM" id="SSF51905">
    <property type="entry name" value="FAD/NAD(P)-binding domain"/>
    <property type="match status" value="2"/>
</dbReference>